<name>A0A426XR92_ENSVE</name>
<reference evidence="2 3" key="1">
    <citation type="journal article" date="2014" name="Agronomy (Basel)">
        <title>A Draft Genome Sequence for Ensete ventricosum, the Drought-Tolerant Tree Against Hunger.</title>
        <authorList>
            <person name="Harrison J."/>
            <person name="Moore K.A."/>
            <person name="Paszkiewicz K."/>
            <person name="Jones T."/>
            <person name="Grant M."/>
            <person name="Ambacheew D."/>
            <person name="Muzemil S."/>
            <person name="Studholme D.J."/>
        </authorList>
    </citation>
    <scope>NUCLEOTIDE SEQUENCE [LARGE SCALE GENOMIC DNA]</scope>
</reference>
<sequence length="162" mass="17970">MTPYVCATFRRCHPVFCFNTILFSNIHVATVTRSFVIRWTPGFHGRTRREAAVAPQSDSFTNLIRHKSQLSDPTAADQLRVLEPTRSTSDALATWFCRGSLLANPREAPLFQSKHEHLKTHPEKAVAEDGDPLPGNETEVDKETSCSSSATSDDSSEDLVPV</sequence>
<organism evidence="2 3">
    <name type="scientific">Ensete ventricosum</name>
    <name type="common">Abyssinian banana</name>
    <name type="synonym">Musa ensete</name>
    <dbReference type="NCBI Taxonomy" id="4639"/>
    <lineage>
        <taxon>Eukaryota</taxon>
        <taxon>Viridiplantae</taxon>
        <taxon>Streptophyta</taxon>
        <taxon>Embryophyta</taxon>
        <taxon>Tracheophyta</taxon>
        <taxon>Spermatophyta</taxon>
        <taxon>Magnoliopsida</taxon>
        <taxon>Liliopsida</taxon>
        <taxon>Zingiberales</taxon>
        <taxon>Musaceae</taxon>
        <taxon>Ensete</taxon>
    </lineage>
</organism>
<accession>A0A426XR92</accession>
<dbReference type="Proteomes" id="UP000287651">
    <property type="component" value="Unassembled WGS sequence"/>
</dbReference>
<evidence type="ECO:0000256" key="1">
    <source>
        <dbReference type="SAM" id="MobiDB-lite"/>
    </source>
</evidence>
<evidence type="ECO:0000313" key="3">
    <source>
        <dbReference type="Proteomes" id="UP000287651"/>
    </source>
</evidence>
<protein>
    <submittedName>
        <fullName evidence="2">Uncharacterized protein</fullName>
    </submittedName>
</protein>
<gene>
    <name evidence="2" type="ORF">B296_00057436</name>
</gene>
<feature type="region of interest" description="Disordered" evidence="1">
    <location>
        <begin position="118"/>
        <end position="162"/>
    </location>
</feature>
<dbReference type="AlphaFoldDB" id="A0A426XR92"/>
<feature type="compositionally biased region" description="Basic and acidic residues" evidence="1">
    <location>
        <begin position="118"/>
        <end position="127"/>
    </location>
</feature>
<evidence type="ECO:0000313" key="2">
    <source>
        <dbReference type="EMBL" id="RRT41935.1"/>
    </source>
</evidence>
<proteinExistence type="predicted"/>
<comment type="caution">
    <text evidence="2">The sequence shown here is derived from an EMBL/GenBank/DDBJ whole genome shotgun (WGS) entry which is preliminary data.</text>
</comment>
<dbReference type="EMBL" id="AMZH03018186">
    <property type="protein sequence ID" value="RRT41935.1"/>
    <property type="molecule type" value="Genomic_DNA"/>
</dbReference>